<name>A0A2J6TJK2_9HELO</name>
<feature type="transmembrane region" description="Helical" evidence="2">
    <location>
        <begin position="200"/>
        <end position="222"/>
    </location>
</feature>
<evidence type="ECO:0000256" key="3">
    <source>
        <dbReference type="SAM" id="SignalP"/>
    </source>
</evidence>
<keyword evidence="3" id="KW-0732">Signal</keyword>
<gene>
    <name evidence="4" type="ORF">K444DRAFT_626909</name>
</gene>
<dbReference type="RefSeq" id="XP_024740072.1">
    <property type="nucleotide sequence ID" value="XM_024882730.1"/>
</dbReference>
<accession>A0A2J6TJK2</accession>
<reference evidence="4 5" key="1">
    <citation type="submission" date="2016-04" db="EMBL/GenBank/DDBJ databases">
        <title>A degradative enzymes factory behind the ericoid mycorrhizal symbiosis.</title>
        <authorList>
            <consortium name="DOE Joint Genome Institute"/>
            <person name="Martino E."/>
            <person name="Morin E."/>
            <person name="Grelet G."/>
            <person name="Kuo A."/>
            <person name="Kohler A."/>
            <person name="Daghino S."/>
            <person name="Barry K."/>
            <person name="Choi C."/>
            <person name="Cichocki N."/>
            <person name="Clum A."/>
            <person name="Copeland A."/>
            <person name="Hainaut M."/>
            <person name="Haridas S."/>
            <person name="Labutti K."/>
            <person name="Lindquist E."/>
            <person name="Lipzen A."/>
            <person name="Khouja H.-R."/>
            <person name="Murat C."/>
            <person name="Ohm R."/>
            <person name="Olson A."/>
            <person name="Spatafora J."/>
            <person name="Veneault-Fourrey C."/>
            <person name="Henrissat B."/>
            <person name="Grigoriev I."/>
            <person name="Martin F."/>
            <person name="Perotto S."/>
        </authorList>
    </citation>
    <scope>NUCLEOTIDE SEQUENCE [LARGE SCALE GENOMIC DNA]</scope>
    <source>
        <strain evidence="4 5">E</strain>
    </source>
</reference>
<dbReference type="Proteomes" id="UP000235371">
    <property type="component" value="Unassembled WGS sequence"/>
</dbReference>
<dbReference type="OrthoDB" id="5215637at2759"/>
<feature type="signal peptide" evidence="3">
    <location>
        <begin position="1"/>
        <end position="18"/>
    </location>
</feature>
<keyword evidence="5" id="KW-1185">Reference proteome</keyword>
<feature type="region of interest" description="Disordered" evidence="1">
    <location>
        <begin position="158"/>
        <end position="192"/>
    </location>
</feature>
<proteinExistence type="predicted"/>
<keyword evidence="2" id="KW-0472">Membrane</keyword>
<protein>
    <recommendedName>
        <fullName evidence="6">Mid2 domain-containing protein</fullName>
    </recommendedName>
</protein>
<dbReference type="GeneID" id="36590807"/>
<dbReference type="InParanoid" id="A0A2J6TJK2"/>
<evidence type="ECO:0000256" key="1">
    <source>
        <dbReference type="SAM" id="MobiDB-lite"/>
    </source>
</evidence>
<dbReference type="EMBL" id="KZ613782">
    <property type="protein sequence ID" value="PMD63168.1"/>
    <property type="molecule type" value="Genomic_DNA"/>
</dbReference>
<evidence type="ECO:0000313" key="5">
    <source>
        <dbReference type="Proteomes" id="UP000235371"/>
    </source>
</evidence>
<dbReference type="AlphaFoldDB" id="A0A2J6TJK2"/>
<evidence type="ECO:0008006" key="6">
    <source>
        <dbReference type="Google" id="ProtNLM"/>
    </source>
</evidence>
<feature type="chain" id="PRO_5014327188" description="Mid2 domain-containing protein" evidence="3">
    <location>
        <begin position="19"/>
        <end position="313"/>
    </location>
</feature>
<feature type="compositionally biased region" description="Low complexity" evidence="1">
    <location>
        <begin position="158"/>
        <end position="187"/>
    </location>
</feature>
<keyword evidence="2" id="KW-0812">Transmembrane</keyword>
<organism evidence="4 5">
    <name type="scientific">Hyaloscypha bicolor E</name>
    <dbReference type="NCBI Taxonomy" id="1095630"/>
    <lineage>
        <taxon>Eukaryota</taxon>
        <taxon>Fungi</taxon>
        <taxon>Dikarya</taxon>
        <taxon>Ascomycota</taxon>
        <taxon>Pezizomycotina</taxon>
        <taxon>Leotiomycetes</taxon>
        <taxon>Helotiales</taxon>
        <taxon>Hyaloscyphaceae</taxon>
        <taxon>Hyaloscypha</taxon>
        <taxon>Hyaloscypha bicolor</taxon>
    </lineage>
</organism>
<sequence>MPRYLLQLLLTSAASVAALSDCYYPNGIAVALSAAYQPCISTENVFSMCCVLNVTALVGLGESAANLDTCLPNGMCQPPASVGGYARDLCTDPTWKSPNCLNVCVGGSDGGSADDTSFLTQCTDGSWCCGAKNTACCNNNQGFQVAKAISPYAAASSSTAKGTTSSPTGTGTGTVSSSQSSQTSSSTHAPVKSNTNGAEIGLGAVLGVILLAVVVVGIFIFVKKQRSHRALVELGGDLKASYPMKPIQQQGGNGGIGYTNQYNAYQAPNEGGGRGLVQNQQHGNSNGYGITPASAGIYAAEMDGIGGKGGGNK</sequence>
<dbReference type="STRING" id="1095630.A0A2J6TJK2"/>
<keyword evidence="2" id="KW-1133">Transmembrane helix</keyword>
<evidence type="ECO:0000256" key="2">
    <source>
        <dbReference type="SAM" id="Phobius"/>
    </source>
</evidence>
<evidence type="ECO:0000313" key="4">
    <source>
        <dbReference type="EMBL" id="PMD63168.1"/>
    </source>
</evidence>